<keyword evidence="4" id="KW-1185">Reference proteome</keyword>
<proteinExistence type="predicted"/>
<dbReference type="EMBL" id="JARKIF010000032">
    <property type="protein sequence ID" value="KAJ7611781.1"/>
    <property type="molecule type" value="Genomic_DNA"/>
</dbReference>
<dbReference type="InterPro" id="IPR013320">
    <property type="entry name" value="ConA-like_dom_sf"/>
</dbReference>
<evidence type="ECO:0000256" key="1">
    <source>
        <dbReference type="PIRSR" id="PIRSR600250-50"/>
    </source>
</evidence>
<dbReference type="InterPro" id="IPR038656">
    <property type="entry name" value="Peptidase_G1_sf"/>
</dbReference>
<evidence type="ECO:0000313" key="4">
    <source>
        <dbReference type="Proteomes" id="UP001221142"/>
    </source>
</evidence>
<evidence type="ECO:0000313" key="3">
    <source>
        <dbReference type="EMBL" id="KAJ7611781.1"/>
    </source>
</evidence>
<feature type="signal peptide" evidence="2">
    <location>
        <begin position="1"/>
        <end position="17"/>
    </location>
</feature>
<dbReference type="GO" id="GO:0006508">
    <property type="term" value="P:proteolysis"/>
    <property type="evidence" value="ECO:0007669"/>
    <property type="project" value="InterPro"/>
</dbReference>
<protein>
    <submittedName>
        <fullName evidence="3">Concanavalin A-like lectin/glucanase domain-containing protein</fullName>
    </submittedName>
</protein>
<name>A0AAD7B6R5_9AGAR</name>
<feature type="chain" id="PRO_5042173226" evidence="2">
    <location>
        <begin position="18"/>
        <end position="204"/>
    </location>
</feature>
<reference evidence="3" key="1">
    <citation type="submission" date="2023-03" db="EMBL/GenBank/DDBJ databases">
        <title>Massive genome expansion in bonnet fungi (Mycena s.s.) driven by repeated elements and novel gene families across ecological guilds.</title>
        <authorList>
            <consortium name="Lawrence Berkeley National Laboratory"/>
            <person name="Harder C.B."/>
            <person name="Miyauchi S."/>
            <person name="Viragh M."/>
            <person name="Kuo A."/>
            <person name="Thoen E."/>
            <person name="Andreopoulos B."/>
            <person name="Lu D."/>
            <person name="Skrede I."/>
            <person name="Drula E."/>
            <person name="Henrissat B."/>
            <person name="Morin E."/>
            <person name="Kohler A."/>
            <person name="Barry K."/>
            <person name="LaButti K."/>
            <person name="Morin E."/>
            <person name="Salamov A."/>
            <person name="Lipzen A."/>
            <person name="Mereny Z."/>
            <person name="Hegedus B."/>
            <person name="Baldrian P."/>
            <person name="Stursova M."/>
            <person name="Weitz H."/>
            <person name="Taylor A."/>
            <person name="Grigoriev I.V."/>
            <person name="Nagy L.G."/>
            <person name="Martin F."/>
            <person name="Kauserud H."/>
        </authorList>
    </citation>
    <scope>NUCLEOTIDE SEQUENCE</scope>
    <source>
        <strain evidence="3">9284</strain>
    </source>
</reference>
<dbReference type="InterPro" id="IPR000250">
    <property type="entry name" value="Peptidase_G1"/>
</dbReference>
<gene>
    <name evidence="3" type="ORF">FB45DRAFT_1065798</name>
</gene>
<dbReference type="Proteomes" id="UP001221142">
    <property type="component" value="Unassembled WGS sequence"/>
</dbReference>
<dbReference type="PANTHER" id="PTHR37536:SF1">
    <property type="entry name" value="ASPERGILLOPEPSIN, PUTAITVE (AFU_ORTHOLOGUE AFUA_7G01200)"/>
    <property type="match status" value="1"/>
</dbReference>
<dbReference type="Gene3D" id="2.60.120.700">
    <property type="entry name" value="Peptidase G1"/>
    <property type="match status" value="2"/>
</dbReference>
<dbReference type="GO" id="GO:0070007">
    <property type="term" value="F:glutamic-type endopeptidase activity"/>
    <property type="evidence" value="ECO:0007669"/>
    <property type="project" value="InterPro"/>
</dbReference>
<evidence type="ECO:0000256" key="2">
    <source>
        <dbReference type="SAM" id="SignalP"/>
    </source>
</evidence>
<dbReference type="Pfam" id="PF01828">
    <property type="entry name" value="Peptidase_A4"/>
    <property type="match status" value="1"/>
</dbReference>
<comment type="caution">
    <text evidence="3">The sequence shown here is derived from an EMBL/GenBank/DDBJ whole genome shotgun (WGS) entry which is preliminary data.</text>
</comment>
<dbReference type="AlphaFoldDB" id="A0AAD7B6R5"/>
<dbReference type="PANTHER" id="PTHR37536">
    <property type="entry name" value="PUTATIVE (AFU_ORTHOLOGUE AFUA_3G02970)-RELATED"/>
    <property type="match status" value="1"/>
</dbReference>
<feature type="active site" description="Proton acceptor" evidence="1">
    <location>
        <position position="169"/>
    </location>
</feature>
<dbReference type="CDD" id="cd13426">
    <property type="entry name" value="Peptidase_G1"/>
    <property type="match status" value="1"/>
</dbReference>
<accession>A0AAD7B6R5</accession>
<keyword evidence="2" id="KW-0732">Signal</keyword>
<organism evidence="3 4">
    <name type="scientific">Roridomyces roridus</name>
    <dbReference type="NCBI Taxonomy" id="1738132"/>
    <lineage>
        <taxon>Eukaryota</taxon>
        <taxon>Fungi</taxon>
        <taxon>Dikarya</taxon>
        <taxon>Basidiomycota</taxon>
        <taxon>Agaricomycotina</taxon>
        <taxon>Agaricomycetes</taxon>
        <taxon>Agaricomycetidae</taxon>
        <taxon>Agaricales</taxon>
        <taxon>Marasmiineae</taxon>
        <taxon>Mycenaceae</taxon>
        <taxon>Roridomyces</taxon>
    </lineage>
</organism>
<sequence length="204" mass="21349">MFFAAFLYALLATTVLAAPRGNLESRIARRRGGLRQKPSLTYNTTHAESSWAGAVLHLNAGTYKSATGSALTFVSTFVVPTPKVPSGKSSSGFYAASAWVGIDDGDTCGTAILQTGIDFTIDNGDVSFDAYSTTSGIVSLENLSTGVTVSKQLSSTTALCLQDPEWIVEQQGGQLVPVPDFGNVTFTNAQQAETNATSVTVGHV</sequence>
<dbReference type="SUPFAM" id="SSF49899">
    <property type="entry name" value="Concanavalin A-like lectins/glucanases"/>
    <property type="match status" value="1"/>
</dbReference>